<dbReference type="SUPFAM" id="SSF56935">
    <property type="entry name" value="Porins"/>
    <property type="match status" value="1"/>
</dbReference>
<dbReference type="SUPFAM" id="SSF49464">
    <property type="entry name" value="Carboxypeptidase regulatory domain-like"/>
    <property type="match status" value="1"/>
</dbReference>
<dbReference type="InterPro" id="IPR036942">
    <property type="entry name" value="Beta-barrel_TonB_sf"/>
</dbReference>
<feature type="chain" id="PRO_5045932165" evidence="5">
    <location>
        <begin position="22"/>
        <end position="964"/>
    </location>
</feature>
<dbReference type="EMBL" id="JAASQJ010000005">
    <property type="protein sequence ID" value="NIJ55402.1"/>
    <property type="molecule type" value="Genomic_DNA"/>
</dbReference>
<keyword evidence="2 4" id="KW-0472">Membrane</keyword>
<dbReference type="InterPro" id="IPR037066">
    <property type="entry name" value="Plug_dom_sf"/>
</dbReference>
<reference evidence="8 9" key="1">
    <citation type="submission" date="2020-03" db="EMBL/GenBank/DDBJ databases">
        <title>Genomic Encyclopedia of Type Strains, Phase IV (KMG-IV): sequencing the most valuable type-strain genomes for metagenomic binning, comparative biology and taxonomic classification.</title>
        <authorList>
            <person name="Goeker M."/>
        </authorList>
    </citation>
    <scope>NUCLEOTIDE SEQUENCE [LARGE SCALE GENOMIC DNA]</scope>
    <source>
        <strain evidence="8 9">DSM 102865</strain>
    </source>
</reference>
<dbReference type="PANTHER" id="PTHR40980">
    <property type="entry name" value="PLUG DOMAIN-CONTAINING PROTEIN"/>
    <property type="match status" value="1"/>
</dbReference>
<keyword evidence="4" id="KW-0798">TonB box</keyword>
<evidence type="ECO:0000256" key="3">
    <source>
        <dbReference type="ARBA" id="ARBA00023237"/>
    </source>
</evidence>
<evidence type="ECO:0000256" key="1">
    <source>
        <dbReference type="ARBA" id="ARBA00004442"/>
    </source>
</evidence>
<dbReference type="Gene3D" id="2.60.40.1120">
    <property type="entry name" value="Carboxypeptidase-like, regulatory domain"/>
    <property type="match status" value="1"/>
</dbReference>
<sequence length="964" mass="106660">MMKTKLFTILLSLSAVLTAFADPGSIRGSIKDAKTKEALIGASVLIEGTQIGAAADIDGNFVLSNVPAGSHKVIITFVSYKTKEIPNVRVESGNTTVIDTELDEEGTALQEVVVRGTRATNTEVAVISEIKQLKPIAVGISAAQIQKSQDRDAAAAIRRVPGVSIVDNRFVMIRGLGSRYNSVLINDVITPSSEVDTRAFSFDLVPSNIIDRMIVYKSGSAESPGDFAGGIIKIYTKRRPDQNFMDAAATIGYRGNTTFQNAQTHTRSGANWLGLWGADQQLSSAFPTRSADFNVLSDAQRASFGRLFPNTWALKDLNISPDLRFALNLGRRFDIGNVDASNITNINYSLTNQRADIAFSLFQNGVTANEVAETYSDANFARQSRIGVLHNWTFRFSPVFNLEWKTLFNQLGNTETVVRTGQKVVDGYDALNYSQRFENRTIVTTQVSGDHKFGELTKLNWISGFGYTGRWEPDWKRVRFQRVTGSMGPDGQLSAFTVVTPTDPTAAEVGRFYSKLGEKVLTLSVNGERTLGNPTDREPNRIRFGIYGERKDRDYSAHFYGYNSIGNSSAVLSQPIGSIFSAQNVNGEMGGLTIRDGSKDLDSYQGINNYGAAYLSGDVNFGSKAILTLGFRGEYNNQQLLSVIVNEERELVNNKIFIPLPSVNFTYKLTDKQNLRFAYSSTLNRPEFRELAPFVYFDFNLLAEIRGNTTLKTARVQNVDVKWELYPSPNELISVTGFYKHFKNPIESFLLPTGSGLAYTFINAGSAENYGVELEIRKGFAGASSKFFQNLTLIGNASFINSSINLGDFIEGPDLGGTIQNYDLTGLTDKKRPMANQSPFLINAGVYYADPASGWQWNVLYNVFGQRIFAVGNQNNPTVYEMPRNVLDLNISKRIKQNLEIRLGIQDILNQPVRFAQDFNRDGKIGSDVTSQTADADQDVRKFKRGSYFTITAAYTFGRRTVIP</sequence>
<keyword evidence="9" id="KW-1185">Reference proteome</keyword>
<evidence type="ECO:0000256" key="4">
    <source>
        <dbReference type="RuleBase" id="RU003357"/>
    </source>
</evidence>
<gene>
    <name evidence="8" type="ORF">FHS68_004591</name>
</gene>
<dbReference type="InterPro" id="IPR000531">
    <property type="entry name" value="Beta-barrel_TonB"/>
</dbReference>
<feature type="signal peptide" evidence="5">
    <location>
        <begin position="1"/>
        <end position="21"/>
    </location>
</feature>
<organism evidence="8 9">
    <name type="scientific">Dyadobacter arcticus</name>
    <dbReference type="NCBI Taxonomy" id="1078754"/>
    <lineage>
        <taxon>Bacteria</taxon>
        <taxon>Pseudomonadati</taxon>
        <taxon>Bacteroidota</taxon>
        <taxon>Cytophagia</taxon>
        <taxon>Cytophagales</taxon>
        <taxon>Spirosomataceae</taxon>
        <taxon>Dyadobacter</taxon>
    </lineage>
</organism>
<keyword evidence="5" id="KW-0732">Signal</keyword>
<dbReference type="Pfam" id="PF07715">
    <property type="entry name" value="Plug"/>
    <property type="match status" value="1"/>
</dbReference>
<evidence type="ECO:0000256" key="5">
    <source>
        <dbReference type="SAM" id="SignalP"/>
    </source>
</evidence>
<name>A0ABX0UR11_9BACT</name>
<dbReference type="InterPro" id="IPR008969">
    <property type="entry name" value="CarboxyPept-like_regulatory"/>
</dbReference>
<evidence type="ECO:0000313" key="8">
    <source>
        <dbReference type="EMBL" id="NIJ55402.1"/>
    </source>
</evidence>
<dbReference type="Proteomes" id="UP001179181">
    <property type="component" value="Unassembled WGS sequence"/>
</dbReference>
<comment type="subcellular location">
    <subcellularLocation>
        <location evidence="1 4">Cell outer membrane</location>
    </subcellularLocation>
</comment>
<keyword evidence="3" id="KW-0998">Cell outer membrane</keyword>
<comment type="caution">
    <text evidence="8">The sequence shown here is derived from an EMBL/GenBank/DDBJ whole genome shotgun (WGS) entry which is preliminary data.</text>
</comment>
<comment type="similarity">
    <text evidence="4">Belongs to the TonB-dependent receptor family.</text>
</comment>
<keyword evidence="8" id="KW-0675">Receptor</keyword>
<dbReference type="InterPro" id="IPR012910">
    <property type="entry name" value="Plug_dom"/>
</dbReference>
<dbReference type="Gene3D" id="2.40.170.20">
    <property type="entry name" value="TonB-dependent receptor, beta-barrel domain"/>
    <property type="match status" value="1"/>
</dbReference>
<dbReference type="PANTHER" id="PTHR40980:SF4">
    <property type="entry name" value="TONB-DEPENDENT RECEPTOR-LIKE BETA-BARREL DOMAIN-CONTAINING PROTEIN"/>
    <property type="match status" value="1"/>
</dbReference>
<evidence type="ECO:0000256" key="2">
    <source>
        <dbReference type="ARBA" id="ARBA00023136"/>
    </source>
</evidence>
<evidence type="ECO:0000259" key="6">
    <source>
        <dbReference type="Pfam" id="PF00593"/>
    </source>
</evidence>
<dbReference type="Pfam" id="PF13715">
    <property type="entry name" value="CarbopepD_reg_2"/>
    <property type="match status" value="1"/>
</dbReference>
<dbReference type="Gene3D" id="2.170.130.10">
    <property type="entry name" value="TonB-dependent receptor, plug domain"/>
    <property type="match status" value="1"/>
</dbReference>
<protein>
    <submittedName>
        <fullName evidence="8">TonB-dependent receptor</fullName>
    </submittedName>
</protein>
<proteinExistence type="inferred from homology"/>
<feature type="domain" description="TonB-dependent receptor-like beta-barrel" evidence="6">
    <location>
        <begin position="445"/>
        <end position="906"/>
    </location>
</feature>
<evidence type="ECO:0000259" key="7">
    <source>
        <dbReference type="Pfam" id="PF07715"/>
    </source>
</evidence>
<feature type="domain" description="TonB-dependent receptor plug" evidence="7">
    <location>
        <begin position="136"/>
        <end position="230"/>
    </location>
</feature>
<dbReference type="Pfam" id="PF00593">
    <property type="entry name" value="TonB_dep_Rec_b-barrel"/>
    <property type="match status" value="1"/>
</dbReference>
<accession>A0ABX0UR11</accession>
<evidence type="ECO:0000313" key="9">
    <source>
        <dbReference type="Proteomes" id="UP001179181"/>
    </source>
</evidence>